<evidence type="ECO:0000256" key="1">
    <source>
        <dbReference type="SAM" id="MobiDB-lite"/>
    </source>
</evidence>
<reference evidence="2" key="1">
    <citation type="submission" date="2021-02" db="EMBL/GenBank/DDBJ databases">
        <authorList>
            <person name="Dougan E. K."/>
            <person name="Rhodes N."/>
            <person name="Thang M."/>
            <person name="Chan C."/>
        </authorList>
    </citation>
    <scope>NUCLEOTIDE SEQUENCE</scope>
</reference>
<evidence type="ECO:0000313" key="3">
    <source>
        <dbReference type="Proteomes" id="UP000649617"/>
    </source>
</evidence>
<comment type="caution">
    <text evidence="2">The sequence shown here is derived from an EMBL/GenBank/DDBJ whole genome shotgun (WGS) entry which is preliminary data.</text>
</comment>
<name>A0A812VX35_SYMPI</name>
<protein>
    <submittedName>
        <fullName evidence="2">Uncharacterized protein</fullName>
    </submittedName>
</protein>
<evidence type="ECO:0000313" key="2">
    <source>
        <dbReference type="EMBL" id="CAE7643101.1"/>
    </source>
</evidence>
<keyword evidence="3" id="KW-1185">Reference proteome</keyword>
<dbReference type="EMBL" id="CAJNIZ010042909">
    <property type="protein sequence ID" value="CAE7643101.1"/>
    <property type="molecule type" value="Genomic_DNA"/>
</dbReference>
<sequence>TRAQLIQMHNGDYTAVDQLISRKRAAGHFREHPDFPGNPDYVLYYVTIDLSHSHIEESEDRMQIQLSGGASSSSDAARALGAGADTLFAGSSMQPGVPAVMPESSAGKGAGKGGKGKGG</sequence>
<organism evidence="2 3">
    <name type="scientific">Symbiodinium pilosum</name>
    <name type="common">Dinoflagellate</name>
    <dbReference type="NCBI Taxonomy" id="2952"/>
    <lineage>
        <taxon>Eukaryota</taxon>
        <taxon>Sar</taxon>
        <taxon>Alveolata</taxon>
        <taxon>Dinophyceae</taxon>
        <taxon>Suessiales</taxon>
        <taxon>Symbiodiniaceae</taxon>
        <taxon>Symbiodinium</taxon>
    </lineage>
</organism>
<accession>A0A812VX35</accession>
<dbReference type="SUPFAM" id="SSF51395">
    <property type="entry name" value="FMN-linked oxidoreductases"/>
    <property type="match status" value="1"/>
</dbReference>
<dbReference type="OrthoDB" id="10653760at2759"/>
<feature type="region of interest" description="Disordered" evidence="1">
    <location>
        <begin position="91"/>
        <end position="119"/>
    </location>
</feature>
<feature type="non-terminal residue" evidence="2">
    <location>
        <position position="119"/>
    </location>
</feature>
<dbReference type="Proteomes" id="UP000649617">
    <property type="component" value="Unassembled WGS sequence"/>
</dbReference>
<proteinExistence type="predicted"/>
<dbReference type="AlphaFoldDB" id="A0A812VX35"/>
<gene>
    <name evidence="2" type="ORF">SPIL2461_LOCUS17054</name>
</gene>
<feature type="non-terminal residue" evidence="2">
    <location>
        <position position="1"/>
    </location>
</feature>